<gene>
    <name evidence="5" type="primary">xylF</name>
    <name evidence="5" type="ORF">KSB_36020</name>
</gene>
<reference evidence="5 6" key="1">
    <citation type="journal article" date="2021" name="Int. J. Syst. Evol. Microbiol.">
        <title>Reticulibacter mediterranei gen. nov., sp. nov., within the new family Reticulibacteraceae fam. nov., and Ktedonospora formicarum gen. nov., sp. nov., Ktedonobacter robiniae sp. nov., Dictyobacter formicarum sp. nov. and Dictyobacter arantiisoli sp. nov., belonging to the class Ktedonobacteria.</title>
        <authorList>
            <person name="Yabe S."/>
            <person name="Zheng Y."/>
            <person name="Wang C.M."/>
            <person name="Sakai Y."/>
            <person name="Abe K."/>
            <person name="Yokota A."/>
            <person name="Donadio S."/>
            <person name="Cavaletti L."/>
            <person name="Monciardini P."/>
        </authorList>
    </citation>
    <scope>NUCLEOTIDE SEQUENCE [LARGE SCALE GENOMIC DNA]</scope>
    <source>
        <strain evidence="5 6">SOSP1-30</strain>
    </source>
</reference>
<dbReference type="Gene3D" id="3.40.50.2300">
    <property type="match status" value="2"/>
</dbReference>
<keyword evidence="2 3" id="KW-0732">Signal</keyword>
<feature type="signal peptide" evidence="3">
    <location>
        <begin position="1"/>
        <end position="24"/>
    </location>
</feature>
<dbReference type="PANTHER" id="PTHR30036">
    <property type="entry name" value="D-XYLOSE-BINDING PERIPLASMIC PROTEIN"/>
    <property type="match status" value="1"/>
</dbReference>
<accession>A0ABQ3URA1</accession>
<proteinExistence type="predicted"/>
<feature type="chain" id="PRO_5047007551" evidence="3">
    <location>
        <begin position="25"/>
        <end position="378"/>
    </location>
</feature>
<dbReference type="InterPro" id="IPR028082">
    <property type="entry name" value="Peripla_BP_I"/>
</dbReference>
<feature type="domain" description="Periplasmic binding protein" evidence="4">
    <location>
        <begin position="56"/>
        <end position="318"/>
    </location>
</feature>
<dbReference type="Proteomes" id="UP000654345">
    <property type="component" value="Unassembled WGS sequence"/>
</dbReference>
<dbReference type="SUPFAM" id="SSF53822">
    <property type="entry name" value="Periplasmic binding protein-like I"/>
    <property type="match status" value="1"/>
</dbReference>
<protein>
    <submittedName>
        <fullName evidence="5">Sugar ABC transporter substrate-binding protein</fullName>
    </submittedName>
</protein>
<dbReference type="EMBL" id="BNJG01000001">
    <property type="protein sequence ID" value="GHO55127.1"/>
    <property type="molecule type" value="Genomic_DNA"/>
</dbReference>
<dbReference type="InterPro" id="IPR025997">
    <property type="entry name" value="SBP_2_dom"/>
</dbReference>
<comment type="caution">
    <text evidence="5">The sequence shown here is derived from an EMBL/GenBank/DDBJ whole genome shotgun (WGS) entry which is preliminary data.</text>
</comment>
<evidence type="ECO:0000259" key="4">
    <source>
        <dbReference type="Pfam" id="PF13407"/>
    </source>
</evidence>
<evidence type="ECO:0000256" key="2">
    <source>
        <dbReference type="ARBA" id="ARBA00022729"/>
    </source>
</evidence>
<dbReference type="CDD" id="cd19995">
    <property type="entry name" value="PBP1_ABC_xylose_binding-like"/>
    <property type="match status" value="1"/>
</dbReference>
<evidence type="ECO:0000256" key="3">
    <source>
        <dbReference type="SAM" id="SignalP"/>
    </source>
</evidence>
<evidence type="ECO:0000313" key="6">
    <source>
        <dbReference type="Proteomes" id="UP000654345"/>
    </source>
</evidence>
<dbReference type="RefSeq" id="WP_236038058.1">
    <property type="nucleotide sequence ID" value="NZ_BNJG01000001.1"/>
</dbReference>
<keyword evidence="6" id="KW-1185">Reference proteome</keyword>
<comment type="subcellular location">
    <subcellularLocation>
        <location evidence="1">Cell envelope</location>
    </subcellularLocation>
</comment>
<dbReference type="InterPro" id="IPR050555">
    <property type="entry name" value="Bact_Solute-Bind_Prot2"/>
</dbReference>
<evidence type="ECO:0000313" key="5">
    <source>
        <dbReference type="EMBL" id="GHO55127.1"/>
    </source>
</evidence>
<evidence type="ECO:0000256" key="1">
    <source>
        <dbReference type="ARBA" id="ARBA00004196"/>
    </source>
</evidence>
<organism evidence="5 6">
    <name type="scientific">Ktedonobacter robiniae</name>
    <dbReference type="NCBI Taxonomy" id="2778365"/>
    <lineage>
        <taxon>Bacteria</taxon>
        <taxon>Bacillati</taxon>
        <taxon>Chloroflexota</taxon>
        <taxon>Ktedonobacteria</taxon>
        <taxon>Ktedonobacterales</taxon>
        <taxon>Ktedonobacteraceae</taxon>
        <taxon>Ktedonobacter</taxon>
    </lineage>
</organism>
<dbReference type="Pfam" id="PF13407">
    <property type="entry name" value="Peripla_BP_4"/>
    <property type="match status" value="1"/>
</dbReference>
<name>A0ABQ3URA1_9CHLR</name>
<sequence length="378" mass="39785">MKVFRQRKPLYALFAMLVLTMLLAACGNSNSGDNTGSNTGSGSTANGKGCKNVGVLLPETASSERWDSKDRPLLTDAITKAVGQAPQFYNAEGDATKQQNQADTALTKGACILVVAPFDGQAAAAIVSKAKSRGVPVIAYDRLIQSKDLNYYVSFDNVKVGELQGQYIVDHYKDYTKNGTNLVMINGAQTDNNAILFRQGALNKLQPLVDAKSLTKVYDQYTPAWDNDKARTEMDGALNAQNGNVQIAYVANDGMANSVIAALKAKQLNGKVLVTGQDATVAGLQNIILGDQMMTVYKAISKEAQATADLVKAISDGTDTAGVTNGATTKTADGGSVPSVLEQPVAIDKTNVKTVLDDNYVTKGDLCKGLPAGAGGIC</sequence>
<dbReference type="PROSITE" id="PS51257">
    <property type="entry name" value="PROKAR_LIPOPROTEIN"/>
    <property type="match status" value="1"/>
</dbReference>
<dbReference type="PANTHER" id="PTHR30036:SF1">
    <property type="entry name" value="D-XYLOSE-BINDING PERIPLASMIC PROTEIN"/>
    <property type="match status" value="1"/>
</dbReference>